<reference evidence="2 3" key="1">
    <citation type="journal article" date="2019" name="Commun. Biol.">
        <title>The bagworm genome reveals a unique fibroin gene that provides high tensile strength.</title>
        <authorList>
            <person name="Kono N."/>
            <person name="Nakamura H."/>
            <person name="Ohtoshi R."/>
            <person name="Tomita M."/>
            <person name="Numata K."/>
            <person name="Arakawa K."/>
        </authorList>
    </citation>
    <scope>NUCLEOTIDE SEQUENCE [LARGE SCALE GENOMIC DNA]</scope>
</reference>
<dbReference type="AlphaFoldDB" id="A0A4C1T580"/>
<dbReference type="EMBL" id="BGZK01000035">
    <property type="protein sequence ID" value="GBP09376.1"/>
    <property type="molecule type" value="Genomic_DNA"/>
</dbReference>
<comment type="caution">
    <text evidence="2">The sequence shown here is derived from an EMBL/GenBank/DDBJ whole genome shotgun (WGS) entry which is preliminary data.</text>
</comment>
<feature type="compositionally biased region" description="Polar residues" evidence="1">
    <location>
        <begin position="1"/>
        <end position="14"/>
    </location>
</feature>
<keyword evidence="3" id="KW-1185">Reference proteome</keyword>
<proteinExistence type="predicted"/>
<evidence type="ECO:0000313" key="3">
    <source>
        <dbReference type="Proteomes" id="UP000299102"/>
    </source>
</evidence>
<dbReference type="Proteomes" id="UP000299102">
    <property type="component" value="Unassembled WGS sequence"/>
</dbReference>
<name>A0A4C1T580_EUMVA</name>
<evidence type="ECO:0000313" key="2">
    <source>
        <dbReference type="EMBL" id="GBP09376.1"/>
    </source>
</evidence>
<gene>
    <name evidence="2" type="ORF">EVAR_5801_1</name>
</gene>
<organism evidence="2 3">
    <name type="scientific">Eumeta variegata</name>
    <name type="common">Bagworm moth</name>
    <name type="synonym">Eumeta japonica</name>
    <dbReference type="NCBI Taxonomy" id="151549"/>
    <lineage>
        <taxon>Eukaryota</taxon>
        <taxon>Metazoa</taxon>
        <taxon>Ecdysozoa</taxon>
        <taxon>Arthropoda</taxon>
        <taxon>Hexapoda</taxon>
        <taxon>Insecta</taxon>
        <taxon>Pterygota</taxon>
        <taxon>Neoptera</taxon>
        <taxon>Endopterygota</taxon>
        <taxon>Lepidoptera</taxon>
        <taxon>Glossata</taxon>
        <taxon>Ditrysia</taxon>
        <taxon>Tineoidea</taxon>
        <taxon>Psychidae</taxon>
        <taxon>Oiketicinae</taxon>
        <taxon>Eumeta</taxon>
    </lineage>
</organism>
<accession>A0A4C1T580</accession>
<protein>
    <submittedName>
        <fullName evidence="2">Uncharacterized protein</fullName>
    </submittedName>
</protein>
<feature type="region of interest" description="Disordered" evidence="1">
    <location>
        <begin position="1"/>
        <end position="31"/>
    </location>
</feature>
<dbReference type="OrthoDB" id="10053061at2759"/>
<evidence type="ECO:0000256" key="1">
    <source>
        <dbReference type="SAM" id="MobiDB-lite"/>
    </source>
</evidence>
<sequence>METSSNDNRGQTKNIDVENESSRRLIEESANGEAVEAIADNEVEDEPNGTGQCTEKRGFTYRAIYIISGNNSGDSNTPPHLGLTHISMFAFYTNIE</sequence>